<comment type="caution">
    <text evidence="7">The sequence shown here is derived from an EMBL/GenBank/DDBJ whole genome shotgun (WGS) entry which is preliminary data.</text>
</comment>
<dbReference type="EMBL" id="SMOL01000559">
    <property type="protein sequence ID" value="KAB2606524.1"/>
    <property type="molecule type" value="Genomic_DNA"/>
</dbReference>
<dbReference type="GO" id="GO:0008270">
    <property type="term" value="F:zinc ion binding"/>
    <property type="evidence" value="ECO:0007669"/>
    <property type="project" value="UniProtKB-KW"/>
</dbReference>
<keyword evidence="2 4" id="KW-0863">Zinc-finger</keyword>
<dbReference type="Pfam" id="PF03108">
    <property type="entry name" value="DBD_Tnp_Mut"/>
    <property type="match status" value="2"/>
</dbReference>
<name>A0A5N5G7F8_9ROSA</name>
<dbReference type="InterPro" id="IPR004332">
    <property type="entry name" value="Transposase_MuDR"/>
</dbReference>
<dbReference type="OrthoDB" id="1158080at2759"/>
<evidence type="ECO:0000256" key="5">
    <source>
        <dbReference type="SAM" id="MobiDB-lite"/>
    </source>
</evidence>
<evidence type="ECO:0000313" key="8">
    <source>
        <dbReference type="Proteomes" id="UP000327157"/>
    </source>
</evidence>
<dbReference type="InterPro" id="IPR007527">
    <property type="entry name" value="Znf_SWIM"/>
</dbReference>
<keyword evidence="3" id="KW-0862">Zinc</keyword>
<reference evidence="7 8" key="1">
    <citation type="submission" date="2019-09" db="EMBL/GenBank/DDBJ databases">
        <authorList>
            <person name="Ou C."/>
        </authorList>
    </citation>
    <scope>NUCLEOTIDE SEQUENCE [LARGE SCALE GENOMIC DNA]</scope>
    <source>
        <strain evidence="7">S2</strain>
        <tissue evidence="7">Leaf</tissue>
    </source>
</reference>
<dbReference type="PROSITE" id="PS50966">
    <property type="entry name" value="ZF_SWIM"/>
    <property type="match status" value="2"/>
</dbReference>
<dbReference type="PANTHER" id="PTHR31973">
    <property type="entry name" value="POLYPROTEIN, PUTATIVE-RELATED"/>
    <property type="match status" value="1"/>
</dbReference>
<keyword evidence="8" id="KW-1185">Reference proteome</keyword>
<dbReference type="Proteomes" id="UP000327157">
    <property type="component" value="Chromosome 11"/>
</dbReference>
<feature type="region of interest" description="Disordered" evidence="5">
    <location>
        <begin position="1435"/>
        <end position="1456"/>
    </location>
</feature>
<organism evidence="7 8">
    <name type="scientific">Pyrus ussuriensis x Pyrus communis</name>
    <dbReference type="NCBI Taxonomy" id="2448454"/>
    <lineage>
        <taxon>Eukaryota</taxon>
        <taxon>Viridiplantae</taxon>
        <taxon>Streptophyta</taxon>
        <taxon>Embryophyta</taxon>
        <taxon>Tracheophyta</taxon>
        <taxon>Spermatophyta</taxon>
        <taxon>Magnoliopsida</taxon>
        <taxon>eudicotyledons</taxon>
        <taxon>Gunneridae</taxon>
        <taxon>Pentapetalae</taxon>
        <taxon>rosids</taxon>
        <taxon>fabids</taxon>
        <taxon>Rosales</taxon>
        <taxon>Rosaceae</taxon>
        <taxon>Amygdaloideae</taxon>
        <taxon>Maleae</taxon>
        <taxon>Pyrus</taxon>
    </lineage>
</organism>
<dbReference type="InterPro" id="IPR006564">
    <property type="entry name" value="Znf_PMZ"/>
</dbReference>
<dbReference type="SMART" id="SM00666">
    <property type="entry name" value="PB1"/>
    <property type="match status" value="2"/>
</dbReference>
<dbReference type="Pfam" id="PF10551">
    <property type="entry name" value="MULE"/>
    <property type="match status" value="2"/>
</dbReference>
<feature type="domain" description="SWIM-type" evidence="6">
    <location>
        <begin position="593"/>
        <end position="625"/>
    </location>
</feature>
<dbReference type="Pfam" id="PF04434">
    <property type="entry name" value="SWIM"/>
    <property type="match status" value="2"/>
</dbReference>
<evidence type="ECO:0000256" key="4">
    <source>
        <dbReference type="PROSITE-ProRule" id="PRU00325"/>
    </source>
</evidence>
<dbReference type="SMART" id="SM00575">
    <property type="entry name" value="ZnF_PMZ"/>
    <property type="match status" value="2"/>
</dbReference>
<evidence type="ECO:0000256" key="3">
    <source>
        <dbReference type="ARBA" id="ARBA00022833"/>
    </source>
</evidence>
<feature type="domain" description="SWIM-type" evidence="6">
    <location>
        <begin position="1359"/>
        <end position="1393"/>
    </location>
</feature>
<gene>
    <name evidence="7" type="ORF">D8674_006241</name>
</gene>
<dbReference type="InterPro" id="IPR000270">
    <property type="entry name" value="PB1_dom"/>
</dbReference>
<dbReference type="InterPro" id="IPR018289">
    <property type="entry name" value="MULE_transposase_dom"/>
</dbReference>
<sequence>MESARIAKCSYRSLTVVIALSENSKYVDICNEICLRFKELKVGSFELTYSLPEHPNCLLQSDMDVSIMLLCLKVLKSNFIDILVKDLLSSNNEDDDQNQEESHHATSNNAVSNRTAALSCTLESHMEGDNRFLSQDWKEYISHVGQRFKGGVTEFRNKLIKYAAQMRFHLVYAKNDKERITAECFKKNSDGCKWRVHASLCGGNGFFYIRSLNNVHTCTSDYEKQKTRSMGSKVISSVLVDQIREKPMIKPTDIVKDFKQKYGLDISYHGARRGKELAKSEVHGDETLSYNQLLWYKDTLMSTNRGSHCVLECDLQTSRFQRLFICYGACIEGFQWCRPLLFMDATSFKSKYKGQLIGATGKDGNQGFFPFAFAIVASESKENWSWFFENLARVLTPQGRTITFVSNHDRGVAGNVSSIFPTSHHAFCLNDMKQNLASRYLATYGKFFQDRIVDLFTECVSASTEAAFEINMKNLRDEGGAPMKTFLENFPKENWSCAYFKGNRYGDMYSTVSELFQSWTLELSVLPICQMVDGIRIKLMGMMSERSCEAEQCSSILCPEMEKTLNEMLIVGRHWNAIRSCGSVFEVLAEGSFTVDLDNRFCSCHEWQMKGFPCAHALVAVRKNSGYVYNYIDDYFKVSHYRSSYASNILPLPDIKDAVHEGSEDMVVLPPLTRQPKKNKRKSVEKVTRPIKCGRCGQQLDVVVFSEKKIYKLCFTSQNHSTARSNELAISNSSIASLILNPQPQQLQGNLKIARCRYRAVTILIALAEHTKYGDIDKEICSRFKDLKAGSFELTYSLPEHPSCLLQSDMDVTLMLMCLSMLKISFVDLLVKDVVISNNEDSDLTASNQAASNHEASNRAATNHVASSSCMVENCAIDENEHLDNSGLHESNKYLSQGWKEYISHEGQKFMGGVDEFRSKLRKYAVGMGFSFVYRSNDKARVIAECSKKSSDGCKWRVCASVCRANGFFYIRTLNNVHSCTGNVHEQNSAMITSKMISSLLVDQIREKPSIKPIDIVKDVKQNYGLDISYYNAWQAKQMAKSEVHGDESLSYSHLAWYRDALISTNSGSYCVVECDPNTSRFRRLFVCYGACVEGFRWCRPMLFIDETNLKSKYKGRLIGATGKNGNQGSFPFAFAIVDKENEENWRWFFENLAKVLTPQGRTVTFVIDHNNVIDHNKDVIEAISNRFPTFHLAFCLKNLKENLVSKYHSGYGKFFRDGICDLFMKCAYAPTEAAFELSMRNLKDEGGAPAKTFLETFPEENWSYAYFKGNRYGEMHKNVYESFHSWISELYMMPICQKLEGIRIKHMVMMSERSREAEQWRSILCPEMEKTLKDMLMVGRHWNVSSSSDSVFEVHADVSVVVDLDNHFCSCHEWQLKGFPCAHALVAVQQSSGCVYDYIDDYFKVSHYRSSYASPICPVTDIKDAVYEGSEDVILPPGNGKGRPRTKKMKTSGEGPRAITCGQCGVVGRHNKKTCPENS</sequence>
<keyword evidence="1" id="KW-0479">Metal-binding</keyword>
<protein>
    <recommendedName>
        <fullName evidence="6">SWIM-type domain-containing protein</fullName>
    </recommendedName>
</protein>
<proteinExistence type="predicted"/>
<evidence type="ECO:0000256" key="1">
    <source>
        <dbReference type="ARBA" id="ARBA00022723"/>
    </source>
</evidence>
<reference evidence="7 8" key="3">
    <citation type="submission" date="2019-11" db="EMBL/GenBank/DDBJ databases">
        <title>A de novo genome assembly of a pear dwarfing rootstock.</title>
        <authorList>
            <person name="Wang F."/>
            <person name="Wang J."/>
            <person name="Li S."/>
            <person name="Zhang Y."/>
            <person name="Fang M."/>
            <person name="Ma L."/>
            <person name="Zhao Y."/>
            <person name="Jiang S."/>
        </authorList>
    </citation>
    <scope>NUCLEOTIDE SEQUENCE [LARGE SCALE GENOMIC DNA]</scope>
    <source>
        <strain evidence="7">S2</strain>
        <tissue evidence="7">Leaf</tissue>
    </source>
</reference>
<accession>A0A5N5G7F8</accession>
<dbReference type="SUPFAM" id="SSF54277">
    <property type="entry name" value="CAD &amp; PB1 domains"/>
    <property type="match status" value="1"/>
</dbReference>
<evidence type="ECO:0000256" key="2">
    <source>
        <dbReference type="ARBA" id="ARBA00022771"/>
    </source>
</evidence>
<evidence type="ECO:0000313" key="7">
    <source>
        <dbReference type="EMBL" id="KAB2606524.1"/>
    </source>
</evidence>
<dbReference type="PANTHER" id="PTHR31973:SF187">
    <property type="entry name" value="MUTATOR TRANSPOSASE MUDRA PROTEIN"/>
    <property type="match status" value="1"/>
</dbReference>
<evidence type="ECO:0000259" key="6">
    <source>
        <dbReference type="PROSITE" id="PS50966"/>
    </source>
</evidence>
<reference evidence="8" key="2">
    <citation type="submission" date="2019-10" db="EMBL/GenBank/DDBJ databases">
        <title>A de novo genome assembly of a pear dwarfing rootstock.</title>
        <authorList>
            <person name="Wang F."/>
            <person name="Wang J."/>
            <person name="Li S."/>
            <person name="Zhang Y."/>
            <person name="Fang M."/>
            <person name="Ma L."/>
            <person name="Zhao Y."/>
            <person name="Jiang S."/>
        </authorList>
    </citation>
    <scope>NUCLEOTIDE SEQUENCE [LARGE SCALE GENOMIC DNA]</scope>
</reference>